<dbReference type="InterPro" id="IPR002822">
    <property type="entry name" value="Ni_insertion"/>
</dbReference>
<dbReference type="Gene3D" id="3.30.70.1380">
    <property type="entry name" value="Transcriptional regulatory protein pf0864 domain like"/>
    <property type="match status" value="1"/>
</dbReference>
<dbReference type="Gene3D" id="3.10.20.300">
    <property type="entry name" value="mk0293 like domain"/>
    <property type="match status" value="1"/>
</dbReference>
<dbReference type="PANTHER" id="PTHR36566">
    <property type="entry name" value="NICKEL INSERTION PROTEIN-RELATED"/>
    <property type="match status" value="1"/>
</dbReference>
<dbReference type="EMBL" id="VSSQ01000228">
    <property type="protein sequence ID" value="MPL86850.1"/>
    <property type="molecule type" value="Genomic_DNA"/>
</dbReference>
<accession>A0A644V675</accession>
<sequence length="341" mass="37539">MKTLFIDPRIGGISGAALTAALSDLGDLEDLRKNTADVVSGLKGEDPKKIMEKLGFSDAAKERAHAVFSDLESVFMKFHEGNFSITEILQDVLCPIAMLDAMDLLSYPIYATPPALGNCLPETLDICAQHRVPVSDNSTSKELTTPSGAALLAHLAVFRQSIPSMTPVKTRYAKEYGLLIVEGEVSDLTEERIVILETNIDDVSGEVIGYAVEKLLAAGAVDVFVTQGFGKKHRPVFMISVITTLERYRSLTEILMEETGTLGVRVKEEPRIVAERIRRSYPFTISGEEFSVRVKVSKHCGRVISVKPEFEDMKKAAQKLNIPLKDVAAEVQRQIPEFVEI</sequence>
<keyword evidence="1" id="KW-0533">Nickel</keyword>
<comment type="caution">
    <text evidence="2">The sequence shown here is derived from an EMBL/GenBank/DDBJ whole genome shotgun (WGS) entry which is preliminary data.</text>
</comment>
<name>A0A644V675_9ZZZZ</name>
<reference evidence="2" key="1">
    <citation type="submission" date="2019-08" db="EMBL/GenBank/DDBJ databases">
        <authorList>
            <person name="Kucharzyk K."/>
            <person name="Murdoch R.W."/>
            <person name="Higgins S."/>
            <person name="Loffler F."/>
        </authorList>
    </citation>
    <scope>NUCLEOTIDE SEQUENCE</scope>
</reference>
<dbReference type="AlphaFoldDB" id="A0A644V675"/>
<proteinExistence type="predicted"/>
<dbReference type="PANTHER" id="PTHR36566:SF1">
    <property type="entry name" value="PYRIDINIUM-3,5-BISTHIOCARBOXYLIC ACID MONONUCLEOTIDE NICKEL INSERTION PROTEIN"/>
    <property type="match status" value="1"/>
</dbReference>
<protein>
    <submittedName>
        <fullName evidence="2">Pyridinium-3,5-bisthiocarboxylic acid mononucleotide nickel insertion protein</fullName>
    </submittedName>
</protein>
<evidence type="ECO:0000313" key="2">
    <source>
        <dbReference type="EMBL" id="MPL86850.1"/>
    </source>
</evidence>
<evidence type="ECO:0000256" key="1">
    <source>
        <dbReference type="ARBA" id="ARBA00022596"/>
    </source>
</evidence>
<organism evidence="2">
    <name type="scientific">bioreactor metagenome</name>
    <dbReference type="NCBI Taxonomy" id="1076179"/>
    <lineage>
        <taxon>unclassified sequences</taxon>
        <taxon>metagenomes</taxon>
        <taxon>ecological metagenomes</taxon>
    </lineage>
</organism>
<dbReference type="Pfam" id="PF01969">
    <property type="entry name" value="Ni_insertion"/>
    <property type="match status" value="1"/>
</dbReference>
<gene>
    <name evidence="2" type="primary">larC_6</name>
    <name evidence="2" type="ORF">SDC9_32837</name>
</gene>